<dbReference type="EMBL" id="MAUJ01000005">
    <property type="protein sequence ID" value="OCQ20378.1"/>
    <property type="molecule type" value="Genomic_DNA"/>
</dbReference>
<name>A0A1C0TNT5_9GAMM</name>
<comment type="caution">
    <text evidence="1">The sequence shown here is derived from an EMBL/GenBank/DDBJ whole genome shotgun (WGS) entry which is preliminary data.</text>
</comment>
<evidence type="ECO:0000313" key="1">
    <source>
        <dbReference type="EMBL" id="OCQ20378.1"/>
    </source>
</evidence>
<proteinExistence type="predicted"/>
<reference evidence="2" key="1">
    <citation type="submission" date="2016-07" db="EMBL/GenBank/DDBJ databases">
        <authorList>
            <person name="Florea S."/>
            <person name="Webb J.S."/>
            <person name="Jaromczyk J."/>
            <person name="Schardl C.L."/>
        </authorList>
    </citation>
    <scope>NUCLEOTIDE SEQUENCE [LARGE SCALE GENOMIC DNA]</scope>
    <source>
        <strain evidence="2">IPB1</strain>
    </source>
</reference>
<protein>
    <submittedName>
        <fullName evidence="1">Uncharacterized protein</fullName>
    </submittedName>
</protein>
<accession>A0A1C0TNT5</accession>
<dbReference type="Proteomes" id="UP000093366">
    <property type="component" value="Unassembled WGS sequence"/>
</dbReference>
<organism evidence="1 2">
    <name type="scientific">Pseudoalteromonas luteoviolacea</name>
    <dbReference type="NCBI Taxonomy" id="43657"/>
    <lineage>
        <taxon>Bacteria</taxon>
        <taxon>Pseudomonadati</taxon>
        <taxon>Pseudomonadota</taxon>
        <taxon>Gammaproteobacteria</taxon>
        <taxon>Alteromonadales</taxon>
        <taxon>Pseudoalteromonadaceae</taxon>
        <taxon>Pseudoalteromonas</taxon>
    </lineage>
</organism>
<gene>
    <name evidence="1" type="ORF">A7985_15030</name>
</gene>
<dbReference type="AlphaFoldDB" id="A0A1C0TNT5"/>
<sequence>MLIASFKAYKNQEILYLTYFKFMNFLNLIHEKTIRKNKINMEEYSWLGNVDTKSSTESRAFS</sequence>
<evidence type="ECO:0000313" key="2">
    <source>
        <dbReference type="Proteomes" id="UP000093366"/>
    </source>
</evidence>